<sequence length="213" mass="22156">MDLTEHDVVALGDTGASAVVVVGGRRPPAVEAVLRAHLADSADVPADDIELDHGCAECGARHGSPTVVYPTTAAGGRWYADAGIAGIVVVAAVGTRHPLGVGLEPATIASAPLVDEAALHPEERERLADLDPVARPLVRAQLWARKSALLRAVGHVGVIEPALLAVSDPVHDDGIGRITRTLPEFGSRWDRVRLHDVAVPGRVAASVAVLPRD</sequence>
<name>A0ABU1FN73_9MICO</name>
<protein>
    <recommendedName>
        <fullName evidence="3">4'-phosphopantetheinyl transferase domain-containing protein</fullName>
    </recommendedName>
</protein>
<organism evidence="1 2">
    <name type="scientific">Agromyces indicus</name>
    <dbReference type="NCBI Taxonomy" id="758919"/>
    <lineage>
        <taxon>Bacteria</taxon>
        <taxon>Bacillati</taxon>
        <taxon>Actinomycetota</taxon>
        <taxon>Actinomycetes</taxon>
        <taxon>Micrococcales</taxon>
        <taxon>Microbacteriaceae</taxon>
        <taxon>Agromyces</taxon>
    </lineage>
</organism>
<dbReference type="SUPFAM" id="SSF56214">
    <property type="entry name" value="4'-phosphopantetheinyl transferase"/>
    <property type="match status" value="1"/>
</dbReference>
<dbReference type="Proteomes" id="UP001260072">
    <property type="component" value="Unassembled WGS sequence"/>
</dbReference>
<reference evidence="2" key="1">
    <citation type="submission" date="2023-07" db="EMBL/GenBank/DDBJ databases">
        <title>Description of three actinobacteria isolated from air of manufacturing shop in a pharmaceutical factory.</title>
        <authorList>
            <person name="Zhang D.-F."/>
        </authorList>
    </citation>
    <scope>NUCLEOTIDE SEQUENCE [LARGE SCALE GENOMIC DNA]</scope>
    <source>
        <strain evidence="2">CCTCC AB 2011122</strain>
    </source>
</reference>
<dbReference type="RefSeq" id="WP_310521518.1">
    <property type="nucleotide sequence ID" value="NZ_BAABBS010000003.1"/>
</dbReference>
<dbReference type="InterPro" id="IPR037143">
    <property type="entry name" value="4-PPantetheinyl_Trfase_dom_sf"/>
</dbReference>
<keyword evidence="2" id="KW-1185">Reference proteome</keyword>
<comment type="caution">
    <text evidence="1">The sequence shown here is derived from an EMBL/GenBank/DDBJ whole genome shotgun (WGS) entry which is preliminary data.</text>
</comment>
<evidence type="ECO:0008006" key="3">
    <source>
        <dbReference type="Google" id="ProtNLM"/>
    </source>
</evidence>
<gene>
    <name evidence="1" type="ORF">RH861_14115</name>
</gene>
<accession>A0ABU1FN73</accession>
<evidence type="ECO:0000313" key="1">
    <source>
        <dbReference type="EMBL" id="MDR5693205.1"/>
    </source>
</evidence>
<evidence type="ECO:0000313" key="2">
    <source>
        <dbReference type="Proteomes" id="UP001260072"/>
    </source>
</evidence>
<proteinExistence type="predicted"/>
<dbReference type="EMBL" id="JAVKGS010000004">
    <property type="protein sequence ID" value="MDR5693205.1"/>
    <property type="molecule type" value="Genomic_DNA"/>
</dbReference>